<gene>
    <name evidence="2" type="ORF">ACJRO7_035310</name>
</gene>
<feature type="region of interest" description="Disordered" evidence="1">
    <location>
        <begin position="36"/>
        <end position="99"/>
    </location>
</feature>
<evidence type="ECO:0000313" key="2">
    <source>
        <dbReference type="EMBL" id="KAL3723109.1"/>
    </source>
</evidence>
<comment type="caution">
    <text evidence="2">The sequence shown here is derived from an EMBL/GenBank/DDBJ whole genome shotgun (WGS) entry which is preliminary data.</text>
</comment>
<reference evidence="2 3" key="1">
    <citation type="submission" date="2024-11" db="EMBL/GenBank/DDBJ databases">
        <title>Chromosome-level genome assembly of Eucalyptus globulus Labill. provides insights into its genome evolution.</title>
        <authorList>
            <person name="Li X."/>
        </authorList>
    </citation>
    <scope>NUCLEOTIDE SEQUENCE [LARGE SCALE GENOMIC DNA]</scope>
    <source>
        <strain evidence="2">CL2024</strain>
        <tissue evidence="2">Fresh tender leaves</tissue>
    </source>
</reference>
<proteinExistence type="predicted"/>
<sequence>METSLESNDGIVAHGQLEFKSLFHYGLVDQRPYHDSVTEDRQVEGGVSSDHQWGPERDDHRDDRRKREVVMGLSQQQPKQMTRKNKKEKEKTHGTKKWSQIAQMMKGRRKQFTKHKLLPHGNNSNLLQNYIRSVRTPSPPKQSTAAHGREHCHHKTEKYNQLPLASVRSPPHHQPPSPPPLAQRLASNYFGFPMVDGNGDLGLYQVKDHHYHRVLSEGGGNGIKKRYDNGHKFDFEMTLEMDGVCHRHRRHQHQNDHHRQKIKELDLLEKIARRSG</sequence>
<dbReference type="AlphaFoldDB" id="A0ABD3J8I8"/>
<organism evidence="2 3">
    <name type="scientific">Eucalyptus globulus</name>
    <name type="common">Tasmanian blue gum</name>
    <dbReference type="NCBI Taxonomy" id="34317"/>
    <lineage>
        <taxon>Eukaryota</taxon>
        <taxon>Viridiplantae</taxon>
        <taxon>Streptophyta</taxon>
        <taxon>Embryophyta</taxon>
        <taxon>Tracheophyta</taxon>
        <taxon>Spermatophyta</taxon>
        <taxon>Magnoliopsida</taxon>
        <taxon>eudicotyledons</taxon>
        <taxon>Gunneridae</taxon>
        <taxon>Pentapetalae</taxon>
        <taxon>rosids</taxon>
        <taxon>malvids</taxon>
        <taxon>Myrtales</taxon>
        <taxon>Myrtaceae</taxon>
        <taxon>Myrtoideae</taxon>
        <taxon>Eucalypteae</taxon>
        <taxon>Eucalyptus</taxon>
    </lineage>
</organism>
<keyword evidence="3" id="KW-1185">Reference proteome</keyword>
<name>A0ABD3J8I8_EUCGL</name>
<evidence type="ECO:0000256" key="1">
    <source>
        <dbReference type="SAM" id="MobiDB-lite"/>
    </source>
</evidence>
<evidence type="ECO:0000313" key="3">
    <source>
        <dbReference type="Proteomes" id="UP001634007"/>
    </source>
</evidence>
<dbReference type="Proteomes" id="UP001634007">
    <property type="component" value="Unassembled WGS sequence"/>
</dbReference>
<accession>A0ABD3J8I8</accession>
<feature type="region of interest" description="Disordered" evidence="1">
    <location>
        <begin position="136"/>
        <end position="157"/>
    </location>
</feature>
<feature type="compositionally biased region" description="Basic and acidic residues" evidence="1">
    <location>
        <begin position="53"/>
        <end position="69"/>
    </location>
</feature>
<dbReference type="EMBL" id="JBJKBG010000009">
    <property type="protein sequence ID" value="KAL3723109.1"/>
    <property type="molecule type" value="Genomic_DNA"/>
</dbReference>
<protein>
    <submittedName>
        <fullName evidence="2">Uncharacterized protein</fullName>
    </submittedName>
</protein>